<organism evidence="2">
    <name type="scientific">Fusarium oxysporum (strain Fo5176)</name>
    <name type="common">Fusarium vascular wilt</name>
    <dbReference type="NCBI Taxonomy" id="660025"/>
    <lineage>
        <taxon>Eukaryota</taxon>
        <taxon>Fungi</taxon>
        <taxon>Dikarya</taxon>
        <taxon>Ascomycota</taxon>
        <taxon>Pezizomycotina</taxon>
        <taxon>Sordariomycetes</taxon>
        <taxon>Hypocreomycetidae</taxon>
        <taxon>Hypocreales</taxon>
        <taxon>Nectriaceae</taxon>
        <taxon>Fusarium</taxon>
        <taxon>Fusarium oxysporum species complex</taxon>
    </lineage>
</organism>
<proteinExistence type="predicted"/>
<dbReference type="OrthoDB" id="5106782at2759"/>
<comment type="caution">
    <text evidence="2">The sequence shown here is derived from an EMBL/GenBank/DDBJ whole genome shotgun (WGS) entry which is preliminary data.</text>
</comment>
<feature type="non-terminal residue" evidence="2">
    <location>
        <position position="81"/>
    </location>
</feature>
<protein>
    <submittedName>
        <fullName evidence="2">Uncharacterized protein</fullName>
    </submittedName>
</protein>
<feature type="region of interest" description="Disordered" evidence="1">
    <location>
        <begin position="1"/>
        <end position="40"/>
    </location>
</feature>
<sequence>MSKAKDSTAITEEQSEDTKKGTASREQQNPVNLESVPRSVTGVVNNAGDILGDAGNIIGKIADIDSLKNFVGNDVNSTGDV</sequence>
<dbReference type="AlphaFoldDB" id="F9F2Y0"/>
<accession>F9F2Y0</accession>
<evidence type="ECO:0000313" key="2">
    <source>
        <dbReference type="EMBL" id="EGU88726.1"/>
    </source>
</evidence>
<dbReference type="EMBL" id="AFQF01000234">
    <property type="protein sequence ID" value="EGU88726.1"/>
    <property type="molecule type" value="Genomic_DNA"/>
</dbReference>
<gene>
    <name evidence="2" type="ORF">FOXB_00755</name>
</gene>
<name>F9F2Y0_FUSOF</name>
<evidence type="ECO:0000256" key="1">
    <source>
        <dbReference type="SAM" id="MobiDB-lite"/>
    </source>
</evidence>
<reference evidence="2" key="1">
    <citation type="journal article" date="2012" name="Mol. Plant Microbe Interact.">
        <title>A highly conserved effector in Fusarium oxysporum is required for full virulence on Arabidopsis.</title>
        <authorList>
            <person name="Thatcher L.F."/>
            <person name="Gardiner D.M."/>
            <person name="Kazan K."/>
            <person name="Manners J."/>
        </authorList>
    </citation>
    <scope>NUCLEOTIDE SEQUENCE [LARGE SCALE GENOMIC DNA]</scope>
    <source>
        <strain evidence="2">Fo5176</strain>
    </source>
</reference>
<dbReference type="STRING" id="660025.F9F2Y0"/>